<dbReference type="AlphaFoldDB" id="A0A233W2P5"/>
<feature type="transmembrane region" description="Helical" evidence="1">
    <location>
        <begin position="6"/>
        <end position="24"/>
    </location>
</feature>
<evidence type="ECO:0000256" key="1">
    <source>
        <dbReference type="SAM" id="Phobius"/>
    </source>
</evidence>
<name>A0A233W2P5_FINMA</name>
<dbReference type="Proteomes" id="UP000215361">
    <property type="component" value="Unassembled WGS sequence"/>
</dbReference>
<accession>A0A233W2P5</accession>
<keyword evidence="1" id="KW-1133">Transmembrane helix</keyword>
<dbReference type="RefSeq" id="WP_094202606.1">
    <property type="nucleotide sequence ID" value="NZ_JAWGLI010000012.1"/>
</dbReference>
<dbReference type="EMBL" id="NDYI01000009">
    <property type="protein sequence ID" value="OXZ38898.1"/>
    <property type="molecule type" value="Genomic_DNA"/>
</dbReference>
<organism evidence="2 3">
    <name type="scientific">Finegoldia magna</name>
    <name type="common">Peptostreptococcus magnus</name>
    <dbReference type="NCBI Taxonomy" id="1260"/>
    <lineage>
        <taxon>Bacteria</taxon>
        <taxon>Bacillati</taxon>
        <taxon>Bacillota</taxon>
        <taxon>Tissierellia</taxon>
        <taxon>Tissierellales</taxon>
        <taxon>Peptoniphilaceae</taxon>
        <taxon>Finegoldia</taxon>
    </lineage>
</organism>
<protein>
    <submittedName>
        <fullName evidence="2">Uncharacterized protein</fullName>
    </submittedName>
</protein>
<proteinExistence type="predicted"/>
<evidence type="ECO:0000313" key="2">
    <source>
        <dbReference type="EMBL" id="OXZ38898.1"/>
    </source>
</evidence>
<comment type="caution">
    <text evidence="2">The sequence shown here is derived from an EMBL/GenBank/DDBJ whole genome shotgun (WGS) entry which is preliminary data.</text>
</comment>
<keyword evidence="1" id="KW-0472">Membrane</keyword>
<sequence length="67" mass="7856">MAKDDYNVIVFKILIYLYAVLKRITVFDINELKMAVGGINENYLNDLLEMMQKEGFIDCLFFAYASY</sequence>
<gene>
    <name evidence="2" type="ORF">B9N56_02600</name>
</gene>
<reference evidence="3" key="1">
    <citation type="submission" date="2017-04" db="EMBL/GenBank/DDBJ databases">
        <title>Finegoldia magna isolated from orthopedic joint implant-associated infections.</title>
        <authorList>
            <person name="Bjorklund S."/>
            <person name="Bruggemann H."/>
            <person name="Jensen A."/>
            <person name="Hellmark B."/>
            <person name="Soderquist B."/>
        </authorList>
    </citation>
    <scope>NUCLEOTIDE SEQUENCE [LARGE SCALE GENOMIC DNA]</scope>
    <source>
        <strain evidence="3">08T492</strain>
    </source>
</reference>
<evidence type="ECO:0000313" key="3">
    <source>
        <dbReference type="Proteomes" id="UP000215361"/>
    </source>
</evidence>
<keyword evidence="1" id="KW-0812">Transmembrane</keyword>